<dbReference type="InterPro" id="IPR036291">
    <property type="entry name" value="NAD(P)-bd_dom_sf"/>
</dbReference>
<evidence type="ECO:0000256" key="3">
    <source>
        <dbReference type="ARBA" id="ARBA00022857"/>
    </source>
</evidence>
<dbReference type="Proteomes" id="UP000001901">
    <property type="component" value="Chromosome"/>
</dbReference>
<feature type="binding site" evidence="6">
    <location>
        <position position="241"/>
    </location>
    <ligand>
        <name>shikimate</name>
        <dbReference type="ChEBI" id="CHEBI:36208"/>
    </ligand>
</feature>
<dbReference type="Gene3D" id="3.40.50.10860">
    <property type="entry name" value="Leucine Dehydrogenase, chain A, domain 1"/>
    <property type="match status" value="1"/>
</dbReference>
<evidence type="ECO:0000256" key="1">
    <source>
        <dbReference type="ARBA" id="ARBA00012962"/>
    </source>
</evidence>
<protein>
    <recommendedName>
        <fullName evidence="1 6">Shikimate dehydrogenase (NADP(+))</fullName>
        <shortName evidence="6">SDH</shortName>
        <ecNumber evidence="1 6">1.1.1.25</ecNumber>
    </recommendedName>
</protein>
<keyword evidence="5 6" id="KW-0057">Aromatic amino acid biosynthesis</keyword>
<feature type="binding site" evidence="6">
    <location>
        <begin position="14"/>
        <end position="16"/>
    </location>
    <ligand>
        <name>shikimate</name>
        <dbReference type="ChEBI" id="CHEBI:36208"/>
    </ligand>
</feature>
<evidence type="ECO:0000259" key="8">
    <source>
        <dbReference type="Pfam" id="PF08501"/>
    </source>
</evidence>
<dbReference type="OrthoDB" id="8744at2157"/>
<feature type="binding site" evidence="6">
    <location>
        <position position="61"/>
    </location>
    <ligand>
        <name>shikimate</name>
        <dbReference type="ChEBI" id="CHEBI:36208"/>
    </ligand>
</feature>
<dbReference type="NCBIfam" id="TIGR00507">
    <property type="entry name" value="aroE"/>
    <property type="match status" value="1"/>
</dbReference>
<dbReference type="RefSeq" id="WP_012940276.1">
    <property type="nucleotide sequence ID" value="NC_013741.1"/>
</dbReference>
<dbReference type="AlphaFoldDB" id="D2RI15"/>
<dbReference type="NCBIfam" id="NF001319">
    <property type="entry name" value="PRK00258.3-3"/>
    <property type="match status" value="1"/>
</dbReference>
<keyword evidence="11" id="KW-1185">Reference proteome</keyword>
<dbReference type="GO" id="GO:0019632">
    <property type="term" value="P:shikimate metabolic process"/>
    <property type="evidence" value="ECO:0007669"/>
    <property type="project" value="InterPro"/>
</dbReference>
<evidence type="ECO:0000256" key="6">
    <source>
        <dbReference type="HAMAP-Rule" id="MF_00222"/>
    </source>
</evidence>
<evidence type="ECO:0000256" key="2">
    <source>
        <dbReference type="ARBA" id="ARBA00022605"/>
    </source>
</evidence>
<dbReference type="EMBL" id="CP001857">
    <property type="protein sequence ID" value="ADB57940.1"/>
    <property type="molecule type" value="Genomic_DNA"/>
</dbReference>
<dbReference type="GeneID" id="8739539"/>
<dbReference type="UniPathway" id="UPA00053">
    <property type="reaction ID" value="UER00087"/>
</dbReference>
<feature type="binding site" evidence="6">
    <location>
        <begin position="144"/>
        <end position="149"/>
    </location>
    <ligand>
        <name>NADP(+)</name>
        <dbReference type="ChEBI" id="CHEBI:58349"/>
    </ligand>
</feature>
<dbReference type="Pfam" id="PF08501">
    <property type="entry name" value="Shikimate_dh_N"/>
    <property type="match status" value="1"/>
</dbReference>
<dbReference type="InterPro" id="IPR041121">
    <property type="entry name" value="SDH_C"/>
</dbReference>
<evidence type="ECO:0000256" key="5">
    <source>
        <dbReference type="ARBA" id="ARBA00023141"/>
    </source>
</evidence>
<sequence length="271" mass="30034">MLYFGVIGHPIGHSASPIMHNTVFRTLNIDAIYLPFDVKPENLKDAVYGARALGFKGLNVTIPHKEEITKYVKPVGLAERIGAVNTVDVPKLEGYNTDAIGALRTLEAYNVDYEGKVVLIVGAGGVARAIAFALAGKSTLIITNRTASRGLKLAEDVRKYGECIFYPYERVEELKGKFDILINCTPLGMKGFEEKLPVPESLIENVVVFDTVYNPIETPLIKLAKKRGCKVIYGLDMLVYQGAEAFKIWFGFDPPILVMRDAVVEFLRQHL</sequence>
<feature type="binding site" evidence="6">
    <location>
        <position position="85"/>
    </location>
    <ligand>
        <name>shikimate</name>
        <dbReference type="ChEBI" id="CHEBI:36208"/>
    </ligand>
</feature>
<reference evidence="10 11" key="1">
    <citation type="journal article" date="2010" name="Stand. Genomic Sci.">
        <title>Complete genome sequence of Archaeoglobus profundus type strain (AV18).</title>
        <authorList>
            <person name="von Jan M."/>
            <person name="Lapidus A."/>
            <person name="Del Rio T.G."/>
            <person name="Copeland A."/>
            <person name="Tice H."/>
            <person name="Cheng J.F."/>
            <person name="Lucas S."/>
            <person name="Chen F."/>
            <person name="Nolan M."/>
            <person name="Goodwin L."/>
            <person name="Han C."/>
            <person name="Pitluck S."/>
            <person name="Liolios K."/>
            <person name="Ivanova N."/>
            <person name="Mavromatis K."/>
            <person name="Ovchinnikova G."/>
            <person name="Chertkov O."/>
            <person name="Pati A."/>
            <person name="Chen A."/>
            <person name="Palaniappan K."/>
            <person name="Land M."/>
            <person name="Hauser L."/>
            <person name="Chang Y.J."/>
            <person name="Jeffries C.D."/>
            <person name="Saunders E."/>
            <person name="Brettin T."/>
            <person name="Detter J.C."/>
            <person name="Chain P."/>
            <person name="Eichinger K."/>
            <person name="Huber H."/>
            <person name="Spring S."/>
            <person name="Rohde M."/>
            <person name="Goker M."/>
            <person name="Wirth R."/>
            <person name="Woyke T."/>
            <person name="Bristow J."/>
            <person name="Eisen J.A."/>
            <person name="Markowitz V."/>
            <person name="Hugenholtz P."/>
            <person name="Kyrpides N.C."/>
            <person name="Klenk H.P."/>
        </authorList>
    </citation>
    <scope>NUCLEOTIDE SEQUENCE [LARGE SCALE GENOMIC DNA]</scope>
    <source>
        <strain evidence="11">DSM 5631 / JCM 9629 / NBRC 100127 / Av18</strain>
    </source>
</reference>
<dbReference type="SUPFAM" id="SSF51735">
    <property type="entry name" value="NAD(P)-binding Rossmann-fold domains"/>
    <property type="match status" value="1"/>
</dbReference>
<comment type="pathway">
    <text evidence="6">Metabolic intermediate biosynthesis; chorismate biosynthesis; chorismate from D-erythrose 4-phosphate and phosphoenolpyruvate: step 4/7.</text>
</comment>
<dbReference type="Pfam" id="PF01488">
    <property type="entry name" value="Shikimate_DH"/>
    <property type="match status" value="1"/>
</dbReference>
<feature type="binding site" evidence="6">
    <location>
        <begin position="122"/>
        <end position="126"/>
    </location>
    <ligand>
        <name>NADP(+)</name>
        <dbReference type="ChEBI" id="CHEBI:58349"/>
    </ligand>
</feature>
<dbReference type="STRING" id="572546.Arcpr_0877"/>
<dbReference type="GO" id="GO:0008652">
    <property type="term" value="P:amino acid biosynthetic process"/>
    <property type="evidence" value="ECO:0007669"/>
    <property type="project" value="UniProtKB-KW"/>
</dbReference>
<gene>
    <name evidence="6" type="primary">aroE</name>
    <name evidence="10" type="ordered locus">Arcpr_0877</name>
</gene>
<feature type="active site" description="Proton acceptor" evidence="6">
    <location>
        <position position="65"/>
    </location>
</feature>
<keyword evidence="2 6" id="KW-0028">Amino-acid biosynthesis</keyword>
<dbReference type="SUPFAM" id="SSF53223">
    <property type="entry name" value="Aminoacid dehydrogenase-like, N-terminal domain"/>
    <property type="match status" value="1"/>
</dbReference>
<dbReference type="InterPro" id="IPR022893">
    <property type="entry name" value="Shikimate_DH_fam"/>
</dbReference>
<dbReference type="Pfam" id="PF18317">
    <property type="entry name" value="SDH_C"/>
    <property type="match status" value="1"/>
</dbReference>
<dbReference type="eggNOG" id="arCOG01033">
    <property type="taxonomic scope" value="Archaea"/>
</dbReference>
<dbReference type="PaxDb" id="572546-Arcpr_0877"/>
<evidence type="ECO:0000256" key="4">
    <source>
        <dbReference type="ARBA" id="ARBA00023002"/>
    </source>
</evidence>
<dbReference type="PANTHER" id="PTHR21089">
    <property type="entry name" value="SHIKIMATE DEHYDROGENASE"/>
    <property type="match status" value="1"/>
</dbReference>
<organism evidence="10 11">
    <name type="scientific">Archaeoglobus profundus (strain DSM 5631 / JCM 9629 / NBRC 100127 / Av18)</name>
    <dbReference type="NCBI Taxonomy" id="572546"/>
    <lineage>
        <taxon>Archaea</taxon>
        <taxon>Methanobacteriati</taxon>
        <taxon>Methanobacteriota</taxon>
        <taxon>Archaeoglobi</taxon>
        <taxon>Archaeoglobales</taxon>
        <taxon>Archaeoglobaceae</taxon>
        <taxon>Archaeoglobus</taxon>
    </lineage>
</organism>
<dbReference type="HOGENOM" id="CLU_044063_4_1_2"/>
<name>D2RI15_ARCPA</name>
<dbReference type="InterPro" id="IPR011342">
    <property type="entry name" value="Shikimate_DH"/>
</dbReference>
<proteinExistence type="inferred from homology"/>
<dbReference type="InterPro" id="IPR013708">
    <property type="entry name" value="Shikimate_DH-bd_N"/>
</dbReference>
<feature type="binding site" evidence="6">
    <location>
        <position position="234"/>
    </location>
    <ligand>
        <name>NADP(+)</name>
        <dbReference type="ChEBI" id="CHEBI:58349"/>
    </ligand>
</feature>
<feature type="binding site" evidence="6">
    <location>
        <position position="98"/>
    </location>
    <ligand>
        <name>shikimate</name>
        <dbReference type="ChEBI" id="CHEBI:36208"/>
    </ligand>
</feature>
<dbReference type="GO" id="GO:0050661">
    <property type="term" value="F:NADP binding"/>
    <property type="evidence" value="ECO:0007669"/>
    <property type="project" value="InterPro"/>
</dbReference>
<dbReference type="Gene3D" id="3.40.50.720">
    <property type="entry name" value="NAD(P)-binding Rossmann-like Domain"/>
    <property type="match status" value="1"/>
</dbReference>
<dbReference type="EC" id="1.1.1.25" evidence="1 6"/>
<comment type="caution">
    <text evidence="6">Lacks conserved residue(s) required for the propagation of feature annotation.</text>
</comment>
<evidence type="ECO:0000313" key="11">
    <source>
        <dbReference type="Proteomes" id="UP000001901"/>
    </source>
</evidence>
<dbReference type="CDD" id="cd01065">
    <property type="entry name" value="NAD_bind_Shikimate_DH"/>
    <property type="match status" value="1"/>
</dbReference>
<comment type="function">
    <text evidence="6">Involved in the biosynthesis of the chorismate, which leads to the biosynthesis of aromatic amino acids. Catalyzes the reversible NADPH linked reduction of 3-dehydroshikimate (DHSA) to yield shikimate (SA).</text>
</comment>
<keyword evidence="3 6" id="KW-0521">NADP</keyword>
<feature type="binding site" evidence="6">
    <location>
        <position position="213"/>
    </location>
    <ligand>
        <name>shikimate</name>
        <dbReference type="ChEBI" id="CHEBI:36208"/>
    </ligand>
</feature>
<feature type="domain" description="Quinate/shikimate 5-dehydrogenase/glutamyl-tRNA reductase" evidence="7">
    <location>
        <begin position="112"/>
        <end position="185"/>
    </location>
</feature>
<dbReference type="GO" id="GO:0009073">
    <property type="term" value="P:aromatic amino acid family biosynthetic process"/>
    <property type="evidence" value="ECO:0007669"/>
    <property type="project" value="UniProtKB-KW"/>
</dbReference>
<dbReference type="GO" id="GO:0009423">
    <property type="term" value="P:chorismate biosynthetic process"/>
    <property type="evidence" value="ECO:0007669"/>
    <property type="project" value="UniProtKB-UniRule"/>
</dbReference>
<evidence type="ECO:0000313" key="10">
    <source>
        <dbReference type="EMBL" id="ADB57940.1"/>
    </source>
</evidence>
<dbReference type="InterPro" id="IPR046346">
    <property type="entry name" value="Aminoacid_DH-like_N_sf"/>
</dbReference>
<feature type="domain" description="SDH C-terminal" evidence="9">
    <location>
        <begin position="234"/>
        <end position="263"/>
    </location>
</feature>
<evidence type="ECO:0000259" key="7">
    <source>
        <dbReference type="Pfam" id="PF01488"/>
    </source>
</evidence>
<dbReference type="GO" id="GO:0004764">
    <property type="term" value="F:shikimate 3-dehydrogenase (NADP+) activity"/>
    <property type="evidence" value="ECO:0007669"/>
    <property type="project" value="UniProtKB-UniRule"/>
</dbReference>
<dbReference type="KEGG" id="apo:Arcpr_0877"/>
<dbReference type="InterPro" id="IPR006151">
    <property type="entry name" value="Shikm_DH/Glu-tRNA_Rdtase"/>
</dbReference>
<keyword evidence="4 6" id="KW-0560">Oxidoreductase</keyword>
<accession>D2RI15</accession>
<comment type="catalytic activity">
    <reaction evidence="6">
        <text>shikimate + NADP(+) = 3-dehydroshikimate + NADPH + H(+)</text>
        <dbReference type="Rhea" id="RHEA:17737"/>
        <dbReference type="ChEBI" id="CHEBI:15378"/>
        <dbReference type="ChEBI" id="CHEBI:16630"/>
        <dbReference type="ChEBI" id="CHEBI:36208"/>
        <dbReference type="ChEBI" id="CHEBI:57783"/>
        <dbReference type="ChEBI" id="CHEBI:58349"/>
        <dbReference type="EC" id="1.1.1.25"/>
    </reaction>
</comment>
<evidence type="ECO:0000259" key="9">
    <source>
        <dbReference type="Pfam" id="PF18317"/>
    </source>
</evidence>
<feature type="domain" description="Shikimate dehydrogenase substrate binding N-terminal" evidence="8">
    <location>
        <begin position="6"/>
        <end position="87"/>
    </location>
</feature>
<dbReference type="HAMAP" id="MF_00222">
    <property type="entry name" value="Shikimate_DH_AroE"/>
    <property type="match status" value="1"/>
</dbReference>
<comment type="similarity">
    <text evidence="6">Belongs to the shikimate dehydrogenase family.</text>
</comment>
<feature type="binding site" evidence="6">
    <location>
        <position position="211"/>
    </location>
    <ligand>
        <name>NADP(+)</name>
        <dbReference type="ChEBI" id="CHEBI:58349"/>
    </ligand>
</feature>
<dbReference type="PANTHER" id="PTHR21089:SF1">
    <property type="entry name" value="BIFUNCTIONAL 3-DEHYDROQUINATE DEHYDRATASE_SHIKIMATE DEHYDROGENASE, CHLOROPLASTIC"/>
    <property type="match status" value="1"/>
</dbReference>
<comment type="subunit">
    <text evidence="6">Homodimer.</text>
</comment>